<gene>
    <name evidence="2" type="ORF">FA13DRAFT_167993</name>
</gene>
<feature type="compositionally biased region" description="Basic and acidic residues" evidence="1">
    <location>
        <begin position="89"/>
        <end position="103"/>
    </location>
</feature>
<comment type="caution">
    <text evidence="2">The sequence shown here is derived from an EMBL/GenBank/DDBJ whole genome shotgun (WGS) entry which is preliminary data.</text>
</comment>
<evidence type="ECO:0000313" key="2">
    <source>
        <dbReference type="EMBL" id="TEB21111.1"/>
    </source>
</evidence>
<reference evidence="2 3" key="1">
    <citation type="journal article" date="2019" name="Nat. Ecol. Evol.">
        <title>Megaphylogeny resolves global patterns of mushroom evolution.</title>
        <authorList>
            <person name="Varga T."/>
            <person name="Krizsan K."/>
            <person name="Foldi C."/>
            <person name="Dima B."/>
            <person name="Sanchez-Garcia M."/>
            <person name="Sanchez-Ramirez S."/>
            <person name="Szollosi G.J."/>
            <person name="Szarkandi J.G."/>
            <person name="Papp V."/>
            <person name="Albert L."/>
            <person name="Andreopoulos W."/>
            <person name="Angelini C."/>
            <person name="Antonin V."/>
            <person name="Barry K.W."/>
            <person name="Bougher N.L."/>
            <person name="Buchanan P."/>
            <person name="Buyck B."/>
            <person name="Bense V."/>
            <person name="Catcheside P."/>
            <person name="Chovatia M."/>
            <person name="Cooper J."/>
            <person name="Damon W."/>
            <person name="Desjardin D."/>
            <person name="Finy P."/>
            <person name="Geml J."/>
            <person name="Haridas S."/>
            <person name="Hughes K."/>
            <person name="Justo A."/>
            <person name="Karasinski D."/>
            <person name="Kautmanova I."/>
            <person name="Kiss B."/>
            <person name="Kocsube S."/>
            <person name="Kotiranta H."/>
            <person name="LaButti K.M."/>
            <person name="Lechner B.E."/>
            <person name="Liimatainen K."/>
            <person name="Lipzen A."/>
            <person name="Lukacs Z."/>
            <person name="Mihaltcheva S."/>
            <person name="Morgado L.N."/>
            <person name="Niskanen T."/>
            <person name="Noordeloos M.E."/>
            <person name="Ohm R.A."/>
            <person name="Ortiz-Santana B."/>
            <person name="Ovrebo C."/>
            <person name="Racz N."/>
            <person name="Riley R."/>
            <person name="Savchenko A."/>
            <person name="Shiryaev A."/>
            <person name="Soop K."/>
            <person name="Spirin V."/>
            <person name="Szebenyi C."/>
            <person name="Tomsovsky M."/>
            <person name="Tulloss R.E."/>
            <person name="Uehling J."/>
            <person name="Grigoriev I.V."/>
            <person name="Vagvolgyi C."/>
            <person name="Papp T."/>
            <person name="Martin F.M."/>
            <person name="Miettinen O."/>
            <person name="Hibbett D.S."/>
            <person name="Nagy L.G."/>
        </authorList>
    </citation>
    <scope>NUCLEOTIDE SEQUENCE [LARGE SCALE GENOMIC DNA]</scope>
    <source>
        <strain evidence="2 3">FP101781</strain>
    </source>
</reference>
<name>A0A4Y7SHA7_COPMI</name>
<protein>
    <submittedName>
        <fullName evidence="2">Uncharacterized protein</fullName>
    </submittedName>
</protein>
<sequence>MRESDQLGTTVPLTTPTPTPHLRPVAKASSASKAAFNAASGMARLRDIARTLSESAVAASMPATPVTDSPSTDGDSHAPNPPVEDDDEVDRKAVETEIAKWEGDGTEEAVDLLEFWTVRQGHSGRTVALG</sequence>
<evidence type="ECO:0000313" key="3">
    <source>
        <dbReference type="Proteomes" id="UP000298030"/>
    </source>
</evidence>
<feature type="region of interest" description="Disordered" evidence="1">
    <location>
        <begin position="1"/>
        <end position="39"/>
    </location>
</feature>
<feature type="compositionally biased region" description="Low complexity" evidence="1">
    <location>
        <begin position="26"/>
        <end position="39"/>
    </location>
</feature>
<keyword evidence="3" id="KW-1185">Reference proteome</keyword>
<dbReference type="AlphaFoldDB" id="A0A4Y7SHA7"/>
<organism evidence="2 3">
    <name type="scientific">Coprinellus micaceus</name>
    <name type="common">Glistening ink-cap mushroom</name>
    <name type="synonym">Coprinus micaceus</name>
    <dbReference type="NCBI Taxonomy" id="71717"/>
    <lineage>
        <taxon>Eukaryota</taxon>
        <taxon>Fungi</taxon>
        <taxon>Dikarya</taxon>
        <taxon>Basidiomycota</taxon>
        <taxon>Agaricomycotina</taxon>
        <taxon>Agaricomycetes</taxon>
        <taxon>Agaricomycetidae</taxon>
        <taxon>Agaricales</taxon>
        <taxon>Agaricineae</taxon>
        <taxon>Psathyrellaceae</taxon>
        <taxon>Coprinellus</taxon>
    </lineage>
</organism>
<accession>A0A4Y7SHA7</accession>
<evidence type="ECO:0000256" key="1">
    <source>
        <dbReference type="SAM" id="MobiDB-lite"/>
    </source>
</evidence>
<feature type="region of interest" description="Disordered" evidence="1">
    <location>
        <begin position="55"/>
        <end position="105"/>
    </location>
</feature>
<dbReference type="Proteomes" id="UP000298030">
    <property type="component" value="Unassembled WGS sequence"/>
</dbReference>
<proteinExistence type="predicted"/>
<dbReference type="EMBL" id="QPFP01000121">
    <property type="protein sequence ID" value="TEB21111.1"/>
    <property type="molecule type" value="Genomic_DNA"/>
</dbReference>